<comment type="caution">
    <text evidence="2">The sequence shown here is derived from an EMBL/GenBank/DDBJ whole genome shotgun (WGS) entry which is preliminary data.</text>
</comment>
<organism evidence="2 3">
    <name type="scientific">Coemansia javaensis</name>
    <dbReference type="NCBI Taxonomy" id="2761396"/>
    <lineage>
        <taxon>Eukaryota</taxon>
        <taxon>Fungi</taxon>
        <taxon>Fungi incertae sedis</taxon>
        <taxon>Zoopagomycota</taxon>
        <taxon>Kickxellomycotina</taxon>
        <taxon>Kickxellomycetes</taxon>
        <taxon>Kickxellales</taxon>
        <taxon>Kickxellaceae</taxon>
        <taxon>Coemansia</taxon>
    </lineage>
</organism>
<feature type="compositionally biased region" description="Basic and acidic residues" evidence="1">
    <location>
        <begin position="190"/>
        <end position="199"/>
    </location>
</feature>
<dbReference type="AlphaFoldDB" id="A0A9W8HC58"/>
<reference evidence="2" key="1">
    <citation type="submission" date="2022-07" db="EMBL/GenBank/DDBJ databases">
        <title>Phylogenomic reconstructions and comparative analyses of Kickxellomycotina fungi.</title>
        <authorList>
            <person name="Reynolds N.K."/>
            <person name="Stajich J.E."/>
            <person name="Barry K."/>
            <person name="Grigoriev I.V."/>
            <person name="Crous P."/>
            <person name="Smith M.E."/>
        </authorList>
    </citation>
    <scope>NUCLEOTIDE SEQUENCE</scope>
    <source>
        <strain evidence="2">NBRC 105414</strain>
    </source>
</reference>
<feature type="region of interest" description="Disordered" evidence="1">
    <location>
        <begin position="123"/>
        <end position="209"/>
    </location>
</feature>
<evidence type="ECO:0000313" key="3">
    <source>
        <dbReference type="Proteomes" id="UP001140217"/>
    </source>
</evidence>
<evidence type="ECO:0000256" key="1">
    <source>
        <dbReference type="SAM" id="MobiDB-lite"/>
    </source>
</evidence>
<protein>
    <submittedName>
        <fullName evidence="2">Uncharacterized protein</fullName>
    </submittedName>
</protein>
<dbReference type="OrthoDB" id="5556225at2759"/>
<keyword evidence="3" id="KW-1185">Reference proteome</keyword>
<dbReference type="Proteomes" id="UP001140217">
    <property type="component" value="Unassembled WGS sequence"/>
</dbReference>
<evidence type="ECO:0000313" key="2">
    <source>
        <dbReference type="EMBL" id="KAJ2783537.1"/>
    </source>
</evidence>
<proteinExistence type="predicted"/>
<sequence>NSTARYHQPIRGAELRRMLKRHGFRVLTLPEANGAQTGRRRIYNRDAAAVLNYRLIAESLAAGRGIPSRFCHPRAADDDSSADGSSTQPAADGAPTTGKCKRVVIRCGGVSLRVIDDGTGVRAARLPAGDGSTSSSAPRKRQRGDQPAARAPKRPRASNGSSAPASPRPSAPAAMCDGSSGDNNPTNVLFRDDFNESSDRGPSGPEDGS</sequence>
<dbReference type="EMBL" id="JANBUL010000045">
    <property type="protein sequence ID" value="KAJ2783537.1"/>
    <property type="molecule type" value="Genomic_DNA"/>
</dbReference>
<accession>A0A9W8HC58</accession>
<name>A0A9W8HC58_9FUNG</name>
<gene>
    <name evidence="2" type="ORF">H4R18_001670</name>
</gene>
<feature type="region of interest" description="Disordered" evidence="1">
    <location>
        <begin position="67"/>
        <end position="97"/>
    </location>
</feature>
<feature type="non-terminal residue" evidence="2">
    <location>
        <position position="209"/>
    </location>
</feature>